<dbReference type="Gene3D" id="3.50.30.10">
    <property type="entry name" value="Phosphohistidine domain"/>
    <property type="match status" value="1"/>
</dbReference>
<dbReference type="RefSeq" id="WP_275424633.1">
    <property type="nucleotide sequence ID" value="NZ_JBHLZR010000107.1"/>
</dbReference>
<reference evidence="3 4" key="1">
    <citation type="submission" date="2021-01" db="EMBL/GenBank/DDBJ databases">
        <title>Whole genome shotgun sequence of Planobispora siamensis NBRC 107568.</title>
        <authorList>
            <person name="Komaki H."/>
            <person name="Tamura T."/>
        </authorList>
    </citation>
    <scope>NUCLEOTIDE SEQUENCE [LARGE SCALE GENOMIC DNA]</scope>
    <source>
        <strain evidence="3 4">NBRC 107568</strain>
    </source>
</reference>
<dbReference type="PANTHER" id="PTHR43615">
    <property type="entry name" value="PHOSPHOENOLPYRUVATE SYNTHASE-RELATED"/>
    <property type="match status" value="1"/>
</dbReference>
<evidence type="ECO:0000313" key="3">
    <source>
        <dbReference type="EMBL" id="GIH96327.1"/>
    </source>
</evidence>
<dbReference type="InterPro" id="IPR036637">
    <property type="entry name" value="Phosphohistidine_dom_sf"/>
</dbReference>
<evidence type="ECO:0000313" key="4">
    <source>
        <dbReference type="Proteomes" id="UP000619788"/>
    </source>
</evidence>
<gene>
    <name evidence="3" type="ORF">Psi01_69570</name>
</gene>
<sequence>MRFTGVPAEPPPPVSGGETLRGWAAGVGRSTGRARALTEPDPGAIAEGEVLVARATDSSWTPVFLRAGGIVVERGGPLSHAAVVARELGVPAVLNVPAATAALDGRLVTVDGDRGEVVIHREPS</sequence>
<comment type="caution">
    <text evidence="3">The sequence shown here is derived from an EMBL/GenBank/DDBJ whole genome shotgun (WGS) entry which is preliminary data.</text>
</comment>
<evidence type="ECO:0000256" key="1">
    <source>
        <dbReference type="SAM" id="MobiDB-lite"/>
    </source>
</evidence>
<feature type="domain" description="PEP-utilising enzyme mobile" evidence="2">
    <location>
        <begin position="46"/>
        <end position="115"/>
    </location>
</feature>
<keyword evidence="4" id="KW-1185">Reference proteome</keyword>
<dbReference type="AlphaFoldDB" id="A0A8J3SP40"/>
<evidence type="ECO:0000259" key="2">
    <source>
        <dbReference type="Pfam" id="PF00391"/>
    </source>
</evidence>
<proteinExistence type="predicted"/>
<protein>
    <recommendedName>
        <fullName evidence="2">PEP-utilising enzyme mobile domain-containing protein</fullName>
    </recommendedName>
</protein>
<dbReference type="InterPro" id="IPR008279">
    <property type="entry name" value="PEP-util_enz_mobile_dom"/>
</dbReference>
<name>A0A8J3SP40_9ACTN</name>
<accession>A0A8J3SP40</accession>
<dbReference type="EMBL" id="BOOJ01000064">
    <property type="protein sequence ID" value="GIH96327.1"/>
    <property type="molecule type" value="Genomic_DNA"/>
</dbReference>
<organism evidence="3 4">
    <name type="scientific">Planobispora siamensis</name>
    <dbReference type="NCBI Taxonomy" id="936338"/>
    <lineage>
        <taxon>Bacteria</taxon>
        <taxon>Bacillati</taxon>
        <taxon>Actinomycetota</taxon>
        <taxon>Actinomycetes</taxon>
        <taxon>Streptosporangiales</taxon>
        <taxon>Streptosporangiaceae</taxon>
        <taxon>Planobispora</taxon>
    </lineage>
</organism>
<dbReference type="Proteomes" id="UP000619788">
    <property type="component" value="Unassembled WGS sequence"/>
</dbReference>
<dbReference type="GO" id="GO:0016772">
    <property type="term" value="F:transferase activity, transferring phosphorus-containing groups"/>
    <property type="evidence" value="ECO:0007669"/>
    <property type="project" value="InterPro"/>
</dbReference>
<dbReference type="InterPro" id="IPR051549">
    <property type="entry name" value="PEP_Utilizing_Enz"/>
</dbReference>
<feature type="region of interest" description="Disordered" evidence="1">
    <location>
        <begin position="1"/>
        <end position="23"/>
    </location>
</feature>
<dbReference type="PANTHER" id="PTHR43615:SF1">
    <property type="entry name" value="PPDK_N DOMAIN-CONTAINING PROTEIN"/>
    <property type="match status" value="1"/>
</dbReference>
<dbReference type="Pfam" id="PF00391">
    <property type="entry name" value="PEP-utilizers"/>
    <property type="match status" value="1"/>
</dbReference>
<dbReference type="SUPFAM" id="SSF52009">
    <property type="entry name" value="Phosphohistidine domain"/>
    <property type="match status" value="1"/>
</dbReference>